<evidence type="ECO:0000313" key="4">
    <source>
        <dbReference type="EnsemblMetazoa" id="CJA16905.1"/>
    </source>
</evidence>
<keyword evidence="5" id="KW-1185">Reference proteome</keyword>
<dbReference type="GO" id="GO:0006406">
    <property type="term" value="P:mRNA export from nucleus"/>
    <property type="evidence" value="ECO:0007669"/>
    <property type="project" value="TreeGrafter"/>
</dbReference>
<protein>
    <submittedName>
        <fullName evidence="4">FoP_duplication domain-containing protein</fullName>
    </submittedName>
</protein>
<feature type="compositionally biased region" description="Basic and acidic residues" evidence="2">
    <location>
        <begin position="215"/>
        <end position="226"/>
    </location>
</feature>
<dbReference type="InterPro" id="IPR051229">
    <property type="entry name" value="ALYREF_mRNA_export"/>
</dbReference>
<accession>A0A8R1DZ59</accession>
<sequence>MVKSTNVDLSLDDIISKTRKNKSSIQKKPYSRPGGQRSSGIPRRSGGGGGGWRDLDAVGNHGITSRGVNDHKIVRLSITNLASSVVSQDLTELFGNFNLTSASVNFNEHGESLGTADLKLSKRDAERLILKYTGVALDGKQLKFHLIDTNNMAGRVDFGTRSRVSPGRSNRGFSSGGRRPFNKSKPEDFLRDGVHEGDSKRGGGARGGPSKGKRGGRDEKPKKTEAELDAELEAYMAKRNA</sequence>
<dbReference type="PANTHER" id="PTHR19965:SF82">
    <property type="entry name" value="THO COMPLEX SUBUNIT 4"/>
    <property type="match status" value="1"/>
</dbReference>
<evidence type="ECO:0000313" key="5">
    <source>
        <dbReference type="Proteomes" id="UP000005237"/>
    </source>
</evidence>
<feature type="compositionally biased region" description="Basic and acidic residues" evidence="2">
    <location>
        <begin position="184"/>
        <end position="201"/>
    </location>
</feature>
<dbReference type="InterPro" id="IPR025715">
    <property type="entry name" value="FoP_C"/>
</dbReference>
<dbReference type="SUPFAM" id="SSF54928">
    <property type="entry name" value="RNA-binding domain, RBD"/>
    <property type="match status" value="1"/>
</dbReference>
<evidence type="ECO:0000259" key="3">
    <source>
        <dbReference type="SMART" id="SM01218"/>
    </source>
</evidence>
<evidence type="ECO:0000256" key="1">
    <source>
        <dbReference type="ARBA" id="ARBA00022884"/>
    </source>
</evidence>
<dbReference type="Gene3D" id="3.30.70.330">
    <property type="match status" value="1"/>
</dbReference>
<dbReference type="EnsemblMetazoa" id="CJA16905.1">
    <property type="protein sequence ID" value="CJA16905.1"/>
    <property type="gene ID" value="WBGene00136109"/>
</dbReference>
<dbReference type="Pfam" id="PF13865">
    <property type="entry name" value="FoP_duplication"/>
    <property type="match status" value="1"/>
</dbReference>
<evidence type="ECO:0000256" key="2">
    <source>
        <dbReference type="SAM" id="MobiDB-lite"/>
    </source>
</evidence>
<feature type="compositionally biased region" description="Low complexity" evidence="2">
    <location>
        <begin position="31"/>
        <end position="44"/>
    </location>
</feature>
<feature type="domain" description="Chromatin target of PRMT1 protein C-terminal" evidence="3">
    <location>
        <begin position="167"/>
        <end position="241"/>
    </location>
</feature>
<organism evidence="4 5">
    <name type="scientific">Caenorhabditis japonica</name>
    <dbReference type="NCBI Taxonomy" id="281687"/>
    <lineage>
        <taxon>Eukaryota</taxon>
        <taxon>Metazoa</taxon>
        <taxon>Ecdysozoa</taxon>
        <taxon>Nematoda</taxon>
        <taxon>Chromadorea</taxon>
        <taxon>Rhabditida</taxon>
        <taxon>Rhabditina</taxon>
        <taxon>Rhabditomorpha</taxon>
        <taxon>Rhabditoidea</taxon>
        <taxon>Rhabditidae</taxon>
        <taxon>Peloderinae</taxon>
        <taxon>Caenorhabditis</taxon>
    </lineage>
</organism>
<dbReference type="InterPro" id="IPR035979">
    <property type="entry name" value="RBD_domain_sf"/>
</dbReference>
<dbReference type="SMART" id="SM01218">
    <property type="entry name" value="FoP_duplication"/>
    <property type="match status" value="1"/>
</dbReference>
<feature type="compositionally biased region" description="Low complexity" evidence="2">
    <location>
        <begin position="165"/>
        <end position="179"/>
    </location>
</feature>
<dbReference type="GO" id="GO:0003729">
    <property type="term" value="F:mRNA binding"/>
    <property type="evidence" value="ECO:0007669"/>
    <property type="project" value="TreeGrafter"/>
</dbReference>
<name>A0A8R1DZ59_CAEJA</name>
<dbReference type="OMA" id="NMAGRVD"/>
<feature type="region of interest" description="Disordered" evidence="2">
    <location>
        <begin position="18"/>
        <end position="54"/>
    </location>
</feature>
<dbReference type="GO" id="GO:0005634">
    <property type="term" value="C:nucleus"/>
    <property type="evidence" value="ECO:0007669"/>
    <property type="project" value="TreeGrafter"/>
</dbReference>
<dbReference type="AlphaFoldDB" id="A0A8R1DZ59"/>
<dbReference type="InterPro" id="IPR012677">
    <property type="entry name" value="Nucleotide-bd_a/b_plait_sf"/>
</dbReference>
<feature type="region of interest" description="Disordered" evidence="2">
    <location>
        <begin position="157"/>
        <end position="241"/>
    </location>
</feature>
<dbReference type="PANTHER" id="PTHR19965">
    <property type="entry name" value="RNA AND EXPORT FACTOR BINDING PROTEIN"/>
    <property type="match status" value="1"/>
</dbReference>
<reference evidence="4" key="2">
    <citation type="submission" date="2022-06" db="UniProtKB">
        <authorList>
            <consortium name="EnsemblMetazoa"/>
        </authorList>
    </citation>
    <scope>IDENTIFICATION</scope>
    <source>
        <strain evidence="4">DF5081</strain>
    </source>
</reference>
<dbReference type="Proteomes" id="UP000005237">
    <property type="component" value="Unassembled WGS sequence"/>
</dbReference>
<keyword evidence="1" id="KW-0694">RNA-binding</keyword>
<reference evidence="5" key="1">
    <citation type="submission" date="2010-08" db="EMBL/GenBank/DDBJ databases">
        <authorList>
            <consortium name="Caenorhabditis japonica Sequencing Consortium"/>
            <person name="Wilson R.K."/>
        </authorList>
    </citation>
    <scope>NUCLEOTIDE SEQUENCE [LARGE SCALE GENOMIC DNA]</scope>
    <source>
        <strain evidence="5">DF5081</strain>
    </source>
</reference>
<proteinExistence type="predicted"/>